<gene>
    <name evidence="7" type="ORF">SAV31267_042570</name>
</gene>
<dbReference type="InterPro" id="IPR036388">
    <property type="entry name" value="WH-like_DNA-bd_sf"/>
</dbReference>
<reference evidence="7 8" key="1">
    <citation type="submission" date="2019-04" db="EMBL/GenBank/DDBJ databases">
        <title>Draft genome sequences of Streptomyces avermitilis ATCC 31267.</title>
        <authorList>
            <person name="Komaki H."/>
            <person name="Tamura T."/>
            <person name="Hosoyama A."/>
        </authorList>
    </citation>
    <scope>NUCLEOTIDE SEQUENCE [LARGE SCALE GENOMIC DNA]</scope>
    <source>
        <strain evidence="7 8">ATCC 31267</strain>
    </source>
</reference>
<accession>A0A4D4MRI2</accession>
<dbReference type="InterPro" id="IPR005119">
    <property type="entry name" value="LysR_subst-bd"/>
</dbReference>
<dbReference type="Pfam" id="PF03466">
    <property type="entry name" value="LysR_substrate"/>
    <property type="match status" value="1"/>
</dbReference>
<evidence type="ECO:0000256" key="4">
    <source>
        <dbReference type="ARBA" id="ARBA00023163"/>
    </source>
</evidence>
<dbReference type="SUPFAM" id="SSF46785">
    <property type="entry name" value="Winged helix' DNA-binding domain"/>
    <property type="match status" value="1"/>
</dbReference>
<dbReference type="GO" id="GO:0003700">
    <property type="term" value="F:DNA-binding transcription factor activity"/>
    <property type="evidence" value="ECO:0007669"/>
    <property type="project" value="InterPro"/>
</dbReference>
<evidence type="ECO:0000259" key="6">
    <source>
        <dbReference type="PROSITE" id="PS50931"/>
    </source>
</evidence>
<dbReference type="InterPro" id="IPR000847">
    <property type="entry name" value="LysR_HTH_N"/>
</dbReference>
<comment type="caution">
    <text evidence="7">The sequence shown here is derived from an EMBL/GenBank/DDBJ whole genome shotgun (WGS) entry which is preliminary data.</text>
</comment>
<dbReference type="PANTHER" id="PTHR30346">
    <property type="entry name" value="TRANSCRIPTIONAL DUAL REGULATOR HCAR-RELATED"/>
    <property type="match status" value="1"/>
</dbReference>
<sequence>MEPVRNSFTVDLRRLGVLRELERRGSLARTAEALHLTPSAVSQQLAALAREVGVPLIVRQGRGARLTGQARVLLEHAEVMAAQWERARADLAAWEEGRRGAVTVGAFSSAVSGLLPNALGRLAEHHPRVRVAVVEAEPPDLFTRLDAGEVDIAVAVDFAAAPPHTDRRYARTDLSTDVLDLALPGTTPVRAGRRWGCGSWRATPGSSGTPAAAAGRSPGRCARRTASRRTSGTPSTTGSRSPRSSRRVWVSRWSRASRSHCTGRVWSCAPRPGRRPRGTSSRRYGRDRTTIRC</sequence>
<dbReference type="EMBL" id="BJHY01000001">
    <property type="protein sequence ID" value="GDY74772.1"/>
    <property type="molecule type" value="Genomic_DNA"/>
</dbReference>
<dbReference type="GO" id="GO:0032993">
    <property type="term" value="C:protein-DNA complex"/>
    <property type="evidence" value="ECO:0007669"/>
    <property type="project" value="TreeGrafter"/>
</dbReference>
<protein>
    <recommendedName>
        <fullName evidence="6">HTH lysR-type domain-containing protein</fullName>
    </recommendedName>
</protein>
<dbReference type="Pfam" id="PF00126">
    <property type="entry name" value="HTH_1"/>
    <property type="match status" value="1"/>
</dbReference>
<evidence type="ECO:0000256" key="3">
    <source>
        <dbReference type="ARBA" id="ARBA00023125"/>
    </source>
</evidence>
<keyword evidence="4" id="KW-0804">Transcription</keyword>
<organism evidence="7 8">
    <name type="scientific">Streptomyces avermitilis</name>
    <dbReference type="NCBI Taxonomy" id="33903"/>
    <lineage>
        <taxon>Bacteria</taxon>
        <taxon>Bacillati</taxon>
        <taxon>Actinomycetota</taxon>
        <taxon>Actinomycetes</taxon>
        <taxon>Kitasatosporales</taxon>
        <taxon>Streptomycetaceae</taxon>
        <taxon>Streptomyces</taxon>
    </lineage>
</organism>
<dbReference type="GO" id="GO:0003677">
    <property type="term" value="F:DNA binding"/>
    <property type="evidence" value="ECO:0007669"/>
    <property type="project" value="UniProtKB-KW"/>
</dbReference>
<dbReference type="Gene3D" id="1.10.10.10">
    <property type="entry name" value="Winged helix-like DNA-binding domain superfamily/Winged helix DNA-binding domain"/>
    <property type="match status" value="1"/>
</dbReference>
<dbReference type="SUPFAM" id="SSF53850">
    <property type="entry name" value="Periplasmic binding protein-like II"/>
    <property type="match status" value="1"/>
</dbReference>
<evidence type="ECO:0000313" key="8">
    <source>
        <dbReference type="Proteomes" id="UP000299211"/>
    </source>
</evidence>
<evidence type="ECO:0000256" key="1">
    <source>
        <dbReference type="ARBA" id="ARBA00009437"/>
    </source>
</evidence>
<dbReference type="Gene3D" id="3.40.190.10">
    <property type="entry name" value="Periplasmic binding protein-like II"/>
    <property type="match status" value="1"/>
</dbReference>
<keyword evidence="3" id="KW-0238">DNA-binding</keyword>
<dbReference type="PANTHER" id="PTHR30346:SF29">
    <property type="entry name" value="LYSR SUBSTRATE-BINDING"/>
    <property type="match status" value="1"/>
</dbReference>
<name>A0A4D4MRI2_STRAX</name>
<proteinExistence type="inferred from homology"/>
<dbReference type="Proteomes" id="UP000299211">
    <property type="component" value="Unassembled WGS sequence"/>
</dbReference>
<feature type="domain" description="HTH lysR-type" evidence="6">
    <location>
        <begin position="10"/>
        <end position="67"/>
    </location>
</feature>
<dbReference type="STRING" id="33903.AQJ43_22650"/>
<feature type="compositionally biased region" description="Low complexity" evidence="5">
    <location>
        <begin position="228"/>
        <end position="249"/>
    </location>
</feature>
<dbReference type="InterPro" id="IPR036390">
    <property type="entry name" value="WH_DNA-bd_sf"/>
</dbReference>
<evidence type="ECO:0000313" key="7">
    <source>
        <dbReference type="EMBL" id="GDY74772.1"/>
    </source>
</evidence>
<dbReference type="AlphaFoldDB" id="A0A4D4MRI2"/>
<evidence type="ECO:0000256" key="2">
    <source>
        <dbReference type="ARBA" id="ARBA00023015"/>
    </source>
</evidence>
<feature type="region of interest" description="Disordered" evidence="5">
    <location>
        <begin position="193"/>
        <end position="249"/>
    </location>
</feature>
<keyword evidence="2" id="KW-0805">Transcription regulation</keyword>
<comment type="similarity">
    <text evidence="1">Belongs to the LysR transcriptional regulatory family.</text>
</comment>
<evidence type="ECO:0000256" key="5">
    <source>
        <dbReference type="SAM" id="MobiDB-lite"/>
    </source>
</evidence>
<feature type="compositionally biased region" description="Low complexity" evidence="5">
    <location>
        <begin position="202"/>
        <end position="220"/>
    </location>
</feature>
<dbReference type="PROSITE" id="PS50931">
    <property type="entry name" value="HTH_LYSR"/>
    <property type="match status" value="1"/>
</dbReference>
<feature type="region of interest" description="Disordered" evidence="5">
    <location>
        <begin position="267"/>
        <end position="293"/>
    </location>
</feature>
<feature type="compositionally biased region" description="Basic and acidic residues" evidence="5">
    <location>
        <begin position="284"/>
        <end position="293"/>
    </location>
</feature>